<feature type="domain" description="CID" evidence="8">
    <location>
        <begin position="2"/>
        <end position="141"/>
    </location>
</feature>
<feature type="compositionally biased region" description="Basic residues" evidence="6">
    <location>
        <begin position="228"/>
        <end position="238"/>
    </location>
</feature>
<evidence type="ECO:0000259" key="8">
    <source>
        <dbReference type="PROSITE" id="PS51391"/>
    </source>
</evidence>
<dbReference type="PANTHER" id="PTHR12547">
    <property type="entry name" value="CCCH ZINC FINGER/TIS11-RELATED"/>
    <property type="match status" value="1"/>
</dbReference>
<keyword evidence="1 5" id="KW-0479">Metal-binding</keyword>
<evidence type="ECO:0000256" key="2">
    <source>
        <dbReference type="ARBA" id="ARBA00022737"/>
    </source>
</evidence>
<dbReference type="Pfam" id="PF00642">
    <property type="entry name" value="zf-CCCH"/>
    <property type="match status" value="1"/>
</dbReference>
<dbReference type="GO" id="GO:0008270">
    <property type="term" value="F:zinc ion binding"/>
    <property type="evidence" value="ECO:0007669"/>
    <property type="project" value="UniProtKB-KW"/>
</dbReference>
<dbReference type="Gene3D" id="1.25.40.90">
    <property type="match status" value="1"/>
</dbReference>
<evidence type="ECO:0000313" key="10">
    <source>
        <dbReference type="Proteomes" id="UP000284702"/>
    </source>
</evidence>
<dbReference type="SMART" id="SM00582">
    <property type="entry name" value="RPR"/>
    <property type="match status" value="1"/>
</dbReference>
<feature type="compositionally biased region" description="Basic and acidic residues" evidence="6">
    <location>
        <begin position="146"/>
        <end position="157"/>
    </location>
</feature>
<dbReference type="SUPFAM" id="SSF90229">
    <property type="entry name" value="CCCH zinc finger"/>
    <property type="match status" value="2"/>
</dbReference>
<feature type="compositionally biased region" description="Low complexity" evidence="6">
    <location>
        <begin position="158"/>
        <end position="174"/>
    </location>
</feature>
<organism evidence="9 10">
    <name type="scientific">Aphanomyces astaci</name>
    <name type="common">Crayfish plague agent</name>
    <dbReference type="NCBI Taxonomy" id="112090"/>
    <lineage>
        <taxon>Eukaryota</taxon>
        <taxon>Sar</taxon>
        <taxon>Stramenopiles</taxon>
        <taxon>Oomycota</taxon>
        <taxon>Saprolegniomycetes</taxon>
        <taxon>Saprolegniales</taxon>
        <taxon>Verrucalvaceae</taxon>
        <taxon>Aphanomyces</taxon>
    </lineage>
</organism>
<evidence type="ECO:0000256" key="6">
    <source>
        <dbReference type="SAM" id="MobiDB-lite"/>
    </source>
</evidence>
<dbReference type="GO" id="GO:0003729">
    <property type="term" value="F:mRNA binding"/>
    <property type="evidence" value="ECO:0007669"/>
    <property type="project" value="InterPro"/>
</dbReference>
<evidence type="ECO:0000256" key="4">
    <source>
        <dbReference type="ARBA" id="ARBA00022833"/>
    </source>
</evidence>
<name>A0A425D223_APHAT</name>
<dbReference type="PROSITE" id="PS51391">
    <property type="entry name" value="CID"/>
    <property type="match status" value="1"/>
</dbReference>
<keyword evidence="4 5" id="KW-0862">Zinc</keyword>
<dbReference type="PANTHER" id="PTHR12547:SF18">
    <property type="entry name" value="PROTEIN TIS11"/>
    <property type="match status" value="1"/>
</dbReference>
<dbReference type="InterPro" id="IPR036855">
    <property type="entry name" value="Znf_CCCH_sf"/>
</dbReference>
<feature type="region of interest" description="Disordered" evidence="6">
    <location>
        <begin position="374"/>
        <end position="463"/>
    </location>
</feature>
<evidence type="ECO:0000259" key="7">
    <source>
        <dbReference type="PROSITE" id="PS50103"/>
    </source>
</evidence>
<dbReference type="AlphaFoldDB" id="A0A425D223"/>
<dbReference type="InterPro" id="IPR000571">
    <property type="entry name" value="Znf_CCCH"/>
</dbReference>
<dbReference type="EMBL" id="MZMZ02003008">
    <property type="protein sequence ID" value="RQM23211.1"/>
    <property type="molecule type" value="Genomic_DNA"/>
</dbReference>
<dbReference type="SUPFAM" id="SSF48464">
    <property type="entry name" value="ENTH/VHS domain"/>
    <property type="match status" value="1"/>
</dbReference>
<feature type="domain" description="C3H1-type" evidence="7">
    <location>
        <begin position="234"/>
        <end position="261"/>
    </location>
</feature>
<comment type="caution">
    <text evidence="9">The sequence shown here is derived from an EMBL/GenBank/DDBJ whole genome shotgun (WGS) entry which is preliminary data.</text>
</comment>
<dbReference type="Proteomes" id="UP000284702">
    <property type="component" value="Unassembled WGS sequence"/>
</dbReference>
<reference evidence="9" key="1">
    <citation type="submission" date="2018-07" db="EMBL/GenBank/DDBJ databases">
        <title>Annotation of Aphanomyces astaci genome assembly.</title>
        <authorList>
            <person name="Studholme D.J."/>
        </authorList>
    </citation>
    <scope>NUCLEOTIDE SEQUENCE [LARGE SCALE GENOMIC DNA]</scope>
    <source>
        <strain evidence="9">Pc</strain>
    </source>
</reference>
<keyword evidence="10" id="KW-1185">Reference proteome</keyword>
<feature type="compositionally biased region" description="Basic and acidic residues" evidence="6">
    <location>
        <begin position="179"/>
        <end position="195"/>
    </location>
</feature>
<dbReference type="InterPro" id="IPR045877">
    <property type="entry name" value="ZFP36-like"/>
</dbReference>
<evidence type="ECO:0000256" key="1">
    <source>
        <dbReference type="ARBA" id="ARBA00022723"/>
    </source>
</evidence>
<dbReference type="InterPro" id="IPR008942">
    <property type="entry name" value="ENTH_VHS"/>
</dbReference>
<accession>A0A425D223</accession>
<gene>
    <name evidence="9" type="ORF">B5M09_010440</name>
</gene>
<dbReference type="VEuPathDB" id="FungiDB:H257_18140"/>
<feature type="domain" description="C3H1-type" evidence="7">
    <location>
        <begin position="293"/>
        <end position="318"/>
    </location>
</feature>
<evidence type="ECO:0008006" key="11">
    <source>
        <dbReference type="Google" id="ProtNLM"/>
    </source>
</evidence>
<feature type="zinc finger region" description="C3H1-type" evidence="5">
    <location>
        <begin position="293"/>
        <end position="318"/>
    </location>
</feature>
<feature type="compositionally biased region" description="Basic and acidic residues" evidence="6">
    <location>
        <begin position="426"/>
        <end position="440"/>
    </location>
</feature>
<proteinExistence type="predicted"/>
<sequence length="463" mass="51720">MSSWKGEEELKGALSSLATAKGVSANRIKGATVACMKWSKEYKRVVHAVENVMWKADVEHRLAYMYLIDALIRASQTKFGDDKDHFAKRFGLHLHHTLSACRKVPDDHKSNVKKVVVEWKKRGVYTAQEIEEAGGADFLGDGPLDSGDRPPPSKEKISSLLDSLQKLKQQHQQDAPPATDRDQPPRKESPPRHQYDIMSASAYQQRPSPSQPKPRYADPSSASSQSRSRSRSPNKRRGPCRDFQMGRCSRGNQCRFAHDGDVPSNHGPPPPMASILPSPQSTMPPPFLGKPPQLKTRLCNTFPNCRFGDRCNFAHGERELGTIGGGSTDGFLNKSLPPQFLRQPSPSPFLQGHHPPHPMHMMMMAGMPMMNPINNTIPSTCTPMAPPHHTPMAHHTPTEPNQPPRQRRSRWEDKKPSAPTTSSHQDQAKRHDDPPQRKLDVDDEPAEDTAPAPEFTLEYDDDN</sequence>
<dbReference type="Pfam" id="PF04818">
    <property type="entry name" value="CID"/>
    <property type="match status" value="1"/>
</dbReference>
<dbReference type="PROSITE" id="PS50103">
    <property type="entry name" value="ZF_C3H1"/>
    <property type="match status" value="2"/>
</dbReference>
<dbReference type="Pfam" id="PF14608">
    <property type="entry name" value="zf-CCCH_2"/>
    <property type="match status" value="1"/>
</dbReference>
<keyword evidence="3 5" id="KW-0863">Zinc-finger</keyword>
<dbReference type="SMART" id="SM00356">
    <property type="entry name" value="ZnF_C3H1"/>
    <property type="match status" value="2"/>
</dbReference>
<dbReference type="Gene3D" id="3.30.1370.210">
    <property type="match status" value="1"/>
</dbReference>
<evidence type="ECO:0000313" key="9">
    <source>
        <dbReference type="EMBL" id="RQM23211.1"/>
    </source>
</evidence>
<feature type="region of interest" description="Disordered" evidence="6">
    <location>
        <begin position="135"/>
        <end position="277"/>
    </location>
</feature>
<dbReference type="InterPro" id="IPR006569">
    <property type="entry name" value="CID_dom"/>
</dbReference>
<evidence type="ECO:0000256" key="5">
    <source>
        <dbReference type="PROSITE-ProRule" id="PRU00723"/>
    </source>
</evidence>
<keyword evidence="2" id="KW-0677">Repeat</keyword>
<evidence type="ECO:0000256" key="3">
    <source>
        <dbReference type="ARBA" id="ARBA00022771"/>
    </source>
</evidence>
<feature type="zinc finger region" description="C3H1-type" evidence="5">
    <location>
        <begin position="234"/>
        <end position="261"/>
    </location>
</feature>
<dbReference type="Gene3D" id="4.10.1000.10">
    <property type="entry name" value="Zinc finger, CCCH-type"/>
    <property type="match status" value="1"/>
</dbReference>
<protein>
    <recommendedName>
        <fullName evidence="11">C3H1-type domain-containing protein</fullName>
    </recommendedName>
</protein>